<evidence type="ECO:0000256" key="2">
    <source>
        <dbReference type="ARBA" id="ARBA00023043"/>
    </source>
</evidence>
<dbReference type="PRINTS" id="PR01415">
    <property type="entry name" value="ANKYRIN"/>
</dbReference>
<organism evidence="4 5">
    <name type="scientific">Nicrophorus vespilloides</name>
    <name type="common">Boreal carrion beetle</name>
    <dbReference type="NCBI Taxonomy" id="110193"/>
    <lineage>
        <taxon>Eukaryota</taxon>
        <taxon>Metazoa</taxon>
        <taxon>Ecdysozoa</taxon>
        <taxon>Arthropoda</taxon>
        <taxon>Hexapoda</taxon>
        <taxon>Insecta</taxon>
        <taxon>Pterygota</taxon>
        <taxon>Neoptera</taxon>
        <taxon>Endopterygota</taxon>
        <taxon>Coleoptera</taxon>
        <taxon>Polyphaga</taxon>
        <taxon>Staphyliniformia</taxon>
        <taxon>Silphidae</taxon>
        <taxon>Nicrophorinae</taxon>
        <taxon>Nicrophorus</taxon>
    </lineage>
</organism>
<dbReference type="PANTHER" id="PTHR24171:SF9">
    <property type="entry name" value="ANKYRIN REPEAT DOMAIN-CONTAINING PROTEIN 39"/>
    <property type="match status" value="1"/>
</dbReference>
<dbReference type="InterPro" id="IPR036770">
    <property type="entry name" value="Ankyrin_rpt-contain_sf"/>
</dbReference>
<feature type="repeat" description="ANK" evidence="3">
    <location>
        <begin position="174"/>
        <end position="206"/>
    </location>
</feature>
<dbReference type="RefSeq" id="XP_017773512.1">
    <property type="nucleotide sequence ID" value="XM_017918023.1"/>
</dbReference>
<evidence type="ECO:0000313" key="5">
    <source>
        <dbReference type="RefSeq" id="XP_017773512.1"/>
    </source>
</evidence>
<name>A0ABM1MG12_NICVS</name>
<dbReference type="Gene3D" id="1.25.40.20">
    <property type="entry name" value="Ankyrin repeat-containing domain"/>
    <property type="match status" value="2"/>
</dbReference>
<keyword evidence="2 3" id="KW-0040">ANK repeat</keyword>
<dbReference type="GeneID" id="108560467"/>
<feature type="repeat" description="ANK" evidence="3">
    <location>
        <begin position="141"/>
        <end position="173"/>
    </location>
</feature>
<evidence type="ECO:0000313" key="4">
    <source>
        <dbReference type="Proteomes" id="UP000695000"/>
    </source>
</evidence>
<dbReference type="PROSITE" id="PS50088">
    <property type="entry name" value="ANK_REPEAT"/>
    <property type="match status" value="3"/>
</dbReference>
<feature type="repeat" description="ANK" evidence="3">
    <location>
        <begin position="108"/>
        <end position="140"/>
    </location>
</feature>
<dbReference type="SMART" id="SM00248">
    <property type="entry name" value="ANK"/>
    <property type="match status" value="3"/>
</dbReference>
<sequence>MEFNDSSDEKDVKPIINDSLGAVGFPELNSTAKKWSPGSWQDATRKSAFQPYKQKQATVLTNLQRGNTQAATPIPQPTDINFHTRAGQGEITELDIKQELCVDTCDENGLTALHWASNYGQINAVKLLIEHKADVNRVGTEGEAPLLLAANGGHHEVVKHLLTKGANVNHVDDVGNSALMYAASGNHPHSCNELLIHGANLNIVNHSNETAFSLSVDYGSKLAQAVMENFILDLLK</sequence>
<dbReference type="PROSITE" id="PS50297">
    <property type="entry name" value="ANK_REP_REGION"/>
    <property type="match status" value="2"/>
</dbReference>
<proteinExistence type="predicted"/>
<accession>A0ABM1MG12</accession>
<keyword evidence="4" id="KW-1185">Reference proteome</keyword>
<dbReference type="Pfam" id="PF12796">
    <property type="entry name" value="Ank_2"/>
    <property type="match status" value="1"/>
</dbReference>
<evidence type="ECO:0000256" key="3">
    <source>
        <dbReference type="PROSITE-ProRule" id="PRU00023"/>
    </source>
</evidence>
<keyword evidence="1" id="KW-0677">Repeat</keyword>
<dbReference type="InterPro" id="IPR002110">
    <property type="entry name" value="Ankyrin_rpt"/>
</dbReference>
<reference evidence="5" key="1">
    <citation type="submission" date="2025-08" db="UniProtKB">
        <authorList>
            <consortium name="RefSeq"/>
        </authorList>
    </citation>
    <scope>IDENTIFICATION</scope>
    <source>
        <tissue evidence="5">Whole Larva</tissue>
    </source>
</reference>
<dbReference type="SUPFAM" id="SSF48403">
    <property type="entry name" value="Ankyrin repeat"/>
    <property type="match status" value="1"/>
</dbReference>
<evidence type="ECO:0000256" key="1">
    <source>
        <dbReference type="ARBA" id="ARBA00022737"/>
    </source>
</evidence>
<dbReference type="Pfam" id="PF00023">
    <property type="entry name" value="Ank"/>
    <property type="match status" value="1"/>
</dbReference>
<dbReference type="Proteomes" id="UP000695000">
    <property type="component" value="Unplaced"/>
</dbReference>
<gene>
    <name evidence="5" type="primary">LOC108560467</name>
</gene>
<protein>
    <submittedName>
        <fullName evidence="5">DNA-binding protein RFXANK-like</fullName>
    </submittedName>
</protein>
<dbReference type="PANTHER" id="PTHR24171">
    <property type="entry name" value="ANKYRIN REPEAT DOMAIN-CONTAINING PROTEIN 39-RELATED"/>
    <property type="match status" value="1"/>
</dbReference>